<dbReference type="RefSeq" id="WP_184529278.1">
    <property type="nucleotide sequence ID" value="NZ_JACHGK010000021.1"/>
</dbReference>
<dbReference type="AlphaFoldDB" id="A0A7X0HXF9"/>
<name>A0A7X0HXF9_9BACI</name>
<comment type="caution">
    <text evidence="1">The sequence shown here is derived from an EMBL/GenBank/DDBJ whole genome shotgun (WGS) entry which is preliminary data.</text>
</comment>
<proteinExistence type="predicted"/>
<protein>
    <submittedName>
        <fullName evidence="1">Uncharacterized protein</fullName>
    </submittedName>
</protein>
<evidence type="ECO:0000313" key="1">
    <source>
        <dbReference type="EMBL" id="MBB6447380.1"/>
    </source>
</evidence>
<dbReference type="EMBL" id="JACHGK010000021">
    <property type="protein sequence ID" value="MBB6447380.1"/>
    <property type="molecule type" value="Genomic_DNA"/>
</dbReference>
<keyword evidence="2" id="KW-1185">Reference proteome</keyword>
<organism evidence="1 2">
    <name type="scientific">Bacillus benzoevorans</name>
    <dbReference type="NCBI Taxonomy" id="1456"/>
    <lineage>
        <taxon>Bacteria</taxon>
        <taxon>Bacillati</taxon>
        <taxon>Bacillota</taxon>
        <taxon>Bacilli</taxon>
        <taxon>Bacillales</taxon>
        <taxon>Bacillaceae</taxon>
        <taxon>Bacillus</taxon>
    </lineage>
</organism>
<dbReference type="Proteomes" id="UP000531594">
    <property type="component" value="Unassembled WGS sequence"/>
</dbReference>
<gene>
    <name evidence="1" type="ORF">HNR53_004060</name>
</gene>
<sequence length="108" mass="12483">MNNVISLGAERIKRITPDEWIAVFKQAQKDVAKHELELKRQLINSDMKAINEPSKWKYLFAGIFMDEGETDPIYVWADSSDEAMQYAAEYDLWICAKVVNIEGNLEGW</sequence>
<reference evidence="1 2" key="1">
    <citation type="submission" date="2020-08" db="EMBL/GenBank/DDBJ databases">
        <title>Genomic Encyclopedia of Type Strains, Phase IV (KMG-IV): sequencing the most valuable type-strain genomes for metagenomic binning, comparative biology and taxonomic classification.</title>
        <authorList>
            <person name="Goeker M."/>
        </authorList>
    </citation>
    <scope>NUCLEOTIDE SEQUENCE [LARGE SCALE GENOMIC DNA]</scope>
    <source>
        <strain evidence="1 2">DSM 5391</strain>
    </source>
</reference>
<evidence type="ECO:0000313" key="2">
    <source>
        <dbReference type="Proteomes" id="UP000531594"/>
    </source>
</evidence>
<accession>A0A7X0HXF9</accession>